<dbReference type="KEGG" id="mps:MPTP_0159"/>
<protein>
    <submittedName>
        <fullName evidence="1">Uncharacterized protein</fullName>
    </submittedName>
</protein>
<name>F3Y830_MELPT</name>
<dbReference type="Proteomes" id="UP000008456">
    <property type="component" value="Chromosome"/>
</dbReference>
<reference key="2">
    <citation type="submission" date="2011-04" db="EMBL/GenBank/DDBJ databases">
        <title>Whole genome sequence of Melissococcus plutonius ATCC 35311.</title>
        <authorList>
            <person name="Okumura K."/>
            <person name="Arai R."/>
            <person name="Osaki M."/>
            <person name="Okura M."/>
            <person name="Kirikae T."/>
            <person name="Takamatsu D."/>
            <person name="Akiyama T."/>
        </authorList>
    </citation>
    <scope>NUCLEOTIDE SEQUENCE</scope>
    <source>
        <strain>ATCC 35311</strain>
    </source>
</reference>
<dbReference type="AlphaFoldDB" id="F3Y830"/>
<organism evidence="1 2">
    <name type="scientific">Melissococcus plutonius (strain ATCC 35311 / DSM 29964 / CIP 104052 / LMG 20360 / NCIMB 702443)</name>
    <dbReference type="NCBI Taxonomy" id="940190"/>
    <lineage>
        <taxon>Bacteria</taxon>
        <taxon>Bacillati</taxon>
        <taxon>Bacillota</taxon>
        <taxon>Bacilli</taxon>
        <taxon>Lactobacillales</taxon>
        <taxon>Enterococcaceae</taxon>
        <taxon>Melissococcus</taxon>
    </lineage>
</organism>
<reference evidence="1 2" key="1">
    <citation type="journal article" date="2011" name="J. Bacteriol.">
        <title>Complete genome sequence of Melissococcus plutonius ATCC 35311.</title>
        <authorList>
            <person name="Okumura K."/>
            <person name="Arai R."/>
            <person name="Okura M."/>
            <person name="Kirikae T."/>
            <person name="Takamatsu D."/>
            <person name="Osaki M."/>
            <person name="Miyoshi-Akiyama T."/>
        </authorList>
    </citation>
    <scope>NUCLEOTIDE SEQUENCE [LARGE SCALE GENOMIC DNA]</scope>
    <source>
        <strain evidence="2">ATCC 35311 / CIP 104052 / LMG 20360 / NCIMB 702443</strain>
    </source>
</reference>
<accession>F3Y830</accession>
<keyword evidence="2" id="KW-1185">Reference proteome</keyword>
<dbReference type="HOGENOM" id="CLU_2369545_0_0_9"/>
<dbReference type="EMBL" id="AP012200">
    <property type="protein sequence ID" value="BAK20658.1"/>
    <property type="molecule type" value="Genomic_DNA"/>
</dbReference>
<dbReference type="STRING" id="940190.MPTP_0159"/>
<evidence type="ECO:0000313" key="2">
    <source>
        <dbReference type="Proteomes" id="UP000008456"/>
    </source>
</evidence>
<proteinExistence type="predicted"/>
<evidence type="ECO:0000313" key="1">
    <source>
        <dbReference type="EMBL" id="BAK20658.1"/>
    </source>
</evidence>
<sequence length="95" mass="10640">MASANANGDVVNVKSVDINIINTKRQKMSNPFAIPLKVSEKIPHSQYVVPPRVNSICNETVKRISQRSGRIPRTKKAKLIFDKRIAKKVKTANNK</sequence>
<gene>
    <name evidence="1" type="ordered locus">MPTP_0159</name>
</gene>